<reference evidence="1 2" key="1">
    <citation type="journal article" date="2016" name="Mol. Biol. Evol.">
        <title>Comparative Genomics of Early-Diverging Mushroom-Forming Fungi Provides Insights into the Origins of Lignocellulose Decay Capabilities.</title>
        <authorList>
            <person name="Nagy L.G."/>
            <person name="Riley R."/>
            <person name="Tritt A."/>
            <person name="Adam C."/>
            <person name="Daum C."/>
            <person name="Floudas D."/>
            <person name="Sun H."/>
            <person name="Yadav J.S."/>
            <person name="Pangilinan J."/>
            <person name="Larsson K.H."/>
            <person name="Matsuura K."/>
            <person name="Barry K."/>
            <person name="Labutti K."/>
            <person name="Kuo R."/>
            <person name="Ohm R.A."/>
            <person name="Bhattacharya S.S."/>
            <person name="Shirouzu T."/>
            <person name="Yoshinaga Y."/>
            <person name="Martin F.M."/>
            <person name="Grigoriev I.V."/>
            <person name="Hibbett D.S."/>
        </authorList>
    </citation>
    <scope>NUCLEOTIDE SEQUENCE [LARGE SCALE GENOMIC DNA]</scope>
    <source>
        <strain evidence="1 2">CBS 109695</strain>
    </source>
</reference>
<keyword evidence="2" id="KW-1185">Reference proteome</keyword>
<accession>A0A167STD5</accession>
<dbReference type="Proteomes" id="UP000076532">
    <property type="component" value="Unassembled WGS sequence"/>
</dbReference>
<evidence type="ECO:0000313" key="2">
    <source>
        <dbReference type="Proteomes" id="UP000076532"/>
    </source>
</evidence>
<organism evidence="1 2">
    <name type="scientific">Athelia psychrophila</name>
    <dbReference type="NCBI Taxonomy" id="1759441"/>
    <lineage>
        <taxon>Eukaryota</taxon>
        <taxon>Fungi</taxon>
        <taxon>Dikarya</taxon>
        <taxon>Basidiomycota</taxon>
        <taxon>Agaricomycotina</taxon>
        <taxon>Agaricomycetes</taxon>
        <taxon>Agaricomycetidae</taxon>
        <taxon>Atheliales</taxon>
        <taxon>Atheliaceae</taxon>
        <taxon>Athelia</taxon>
    </lineage>
</organism>
<sequence>MKLQDIGQDLYPVLSDPQNCLSLAFTSSNQPKYPTYKAFQTSGAPGFASTLSARLENENRPPMLTQVSRHTDPQLCLRSHGHSHPGPSCCLCG</sequence>
<protein>
    <submittedName>
        <fullName evidence="1">Uncharacterized protein</fullName>
    </submittedName>
</protein>
<name>A0A167STD5_9AGAM</name>
<gene>
    <name evidence="1" type="ORF">FIBSPDRAFT_880487</name>
</gene>
<evidence type="ECO:0000313" key="1">
    <source>
        <dbReference type="EMBL" id="KZP02224.1"/>
    </source>
</evidence>
<dbReference type="EMBL" id="KV418810">
    <property type="protein sequence ID" value="KZP02224.1"/>
    <property type="molecule type" value="Genomic_DNA"/>
</dbReference>
<dbReference type="AlphaFoldDB" id="A0A167STD5"/>
<proteinExistence type="predicted"/>